<dbReference type="Gene3D" id="3.40.630.30">
    <property type="match status" value="1"/>
</dbReference>
<dbReference type="Pfam" id="PF00583">
    <property type="entry name" value="Acetyltransf_1"/>
    <property type="match status" value="2"/>
</dbReference>
<evidence type="ECO:0000256" key="1">
    <source>
        <dbReference type="ARBA" id="ARBA00022679"/>
    </source>
</evidence>
<reference evidence="6" key="1">
    <citation type="journal article" date="2019" name="Int. J. Syst. Evol. Microbiol.">
        <title>The Global Catalogue of Microorganisms (GCM) 10K type strain sequencing project: providing services to taxonomists for standard genome sequencing and annotation.</title>
        <authorList>
            <consortium name="The Broad Institute Genomics Platform"/>
            <consortium name="The Broad Institute Genome Sequencing Center for Infectious Disease"/>
            <person name="Wu L."/>
            <person name="Ma J."/>
        </authorList>
    </citation>
    <scope>NUCLEOTIDE SEQUENCE [LARGE SCALE GENOMIC DNA]</scope>
    <source>
        <strain evidence="6">JCM 14368</strain>
    </source>
</reference>
<evidence type="ECO:0000259" key="4">
    <source>
        <dbReference type="PROSITE" id="PS51186"/>
    </source>
</evidence>
<feature type="domain" description="N-acetyltransferase" evidence="4">
    <location>
        <begin position="39"/>
        <end position="171"/>
    </location>
</feature>
<comment type="caution">
    <text evidence="5">The sequence shown here is derived from an EMBL/GenBank/DDBJ whole genome shotgun (WGS) entry which is preliminary data.</text>
</comment>
<dbReference type="PANTHER" id="PTHR43877:SF8">
    <property type="entry name" value="N-ACETYLGLUTAMATE SYNTHASE-RELATED"/>
    <property type="match status" value="1"/>
</dbReference>
<evidence type="ECO:0000256" key="2">
    <source>
        <dbReference type="ARBA" id="ARBA00023315"/>
    </source>
</evidence>
<dbReference type="PANTHER" id="PTHR43877">
    <property type="entry name" value="AMINOALKYLPHOSPHONATE N-ACETYLTRANSFERASE-RELATED-RELATED"/>
    <property type="match status" value="1"/>
</dbReference>
<evidence type="ECO:0000313" key="6">
    <source>
        <dbReference type="Proteomes" id="UP001500191"/>
    </source>
</evidence>
<sequence>MTPTPTTAQTTEQPSPAPPVAPPAAQPFDAATATPAQRLAVGDLLAASFALAYPEDPPLSPAQEAQGLSHQLPTERSVAFAVWDGPAAIGYARLGFDTEQNTHLGHVRLTVHPQRRRAGLGRALWTQVETAARAQGLTTVTFGTGSRNPAAEAFARNLEATPALPMRQSRATLADLDPDLLTRWQTRPRSDPYRLHIWTTIPDAYLTRMADMMMVMNTAPRGDLDQDDWTITPDMIRAWDAMIQEAGDVRFLMATEDTRSSQIDGYSEVFWHPDRAALVYQGATAVRPEARGQGLGKWLKAAMLEHVQAHCPGARAVQTHNANENAPMLGINVALGFTPYSTFTEWQLKLG</sequence>
<proteinExistence type="predicted"/>
<feature type="compositionally biased region" description="Pro residues" evidence="3">
    <location>
        <begin position="15"/>
        <end position="25"/>
    </location>
</feature>
<dbReference type="EMBL" id="BAAADB010000014">
    <property type="protein sequence ID" value="GAA0510269.1"/>
    <property type="molecule type" value="Genomic_DNA"/>
</dbReference>
<dbReference type="InterPro" id="IPR016181">
    <property type="entry name" value="Acyl_CoA_acyltransferase"/>
</dbReference>
<accession>A0ABP3M232</accession>
<dbReference type="Proteomes" id="UP001500191">
    <property type="component" value="Unassembled WGS sequence"/>
</dbReference>
<feature type="region of interest" description="Disordered" evidence="3">
    <location>
        <begin position="1"/>
        <end position="33"/>
    </location>
</feature>
<evidence type="ECO:0000313" key="5">
    <source>
        <dbReference type="EMBL" id="GAA0510269.1"/>
    </source>
</evidence>
<evidence type="ECO:0000256" key="3">
    <source>
        <dbReference type="SAM" id="MobiDB-lite"/>
    </source>
</evidence>
<protein>
    <submittedName>
        <fullName evidence="5">GNAT family N-acetyltransferase</fullName>
    </submittedName>
</protein>
<dbReference type="InterPro" id="IPR000182">
    <property type="entry name" value="GNAT_dom"/>
</dbReference>
<dbReference type="InterPro" id="IPR050832">
    <property type="entry name" value="Bact_Acetyltransf"/>
</dbReference>
<name>A0ABP3M232_9DEIO</name>
<feature type="compositionally biased region" description="Low complexity" evidence="3">
    <location>
        <begin position="1"/>
        <end position="14"/>
    </location>
</feature>
<dbReference type="RefSeq" id="WP_343757884.1">
    <property type="nucleotide sequence ID" value="NZ_BAAADB010000014.1"/>
</dbReference>
<keyword evidence="6" id="KW-1185">Reference proteome</keyword>
<dbReference type="SUPFAM" id="SSF55729">
    <property type="entry name" value="Acyl-CoA N-acyltransferases (Nat)"/>
    <property type="match status" value="2"/>
</dbReference>
<keyword evidence="2" id="KW-0012">Acyltransferase</keyword>
<keyword evidence="1" id="KW-0808">Transferase</keyword>
<organism evidence="5 6">
    <name type="scientific">Deinococcus depolymerans</name>
    <dbReference type="NCBI Taxonomy" id="392408"/>
    <lineage>
        <taxon>Bacteria</taxon>
        <taxon>Thermotogati</taxon>
        <taxon>Deinococcota</taxon>
        <taxon>Deinococci</taxon>
        <taxon>Deinococcales</taxon>
        <taxon>Deinococcaceae</taxon>
        <taxon>Deinococcus</taxon>
    </lineage>
</organism>
<gene>
    <name evidence="5" type="ORF">GCM10008937_17670</name>
</gene>
<dbReference type="PROSITE" id="PS51186">
    <property type="entry name" value="GNAT"/>
    <property type="match status" value="1"/>
</dbReference>
<dbReference type="CDD" id="cd04301">
    <property type="entry name" value="NAT_SF"/>
    <property type="match status" value="2"/>
</dbReference>